<keyword evidence="1" id="KW-0732">Signal</keyword>
<dbReference type="InterPro" id="IPR001279">
    <property type="entry name" value="Metallo-B-lactamas"/>
</dbReference>
<dbReference type="AlphaFoldDB" id="A0A9X0XDV0"/>
<comment type="caution">
    <text evidence="3">The sequence shown here is derived from an EMBL/GenBank/DDBJ whole genome shotgun (WGS) entry which is preliminary data.</text>
</comment>
<dbReference type="PANTHER" id="PTHR42951">
    <property type="entry name" value="METALLO-BETA-LACTAMASE DOMAIN-CONTAINING"/>
    <property type="match status" value="1"/>
</dbReference>
<gene>
    <name evidence="3" type="ORF">JI742_04925</name>
</gene>
<dbReference type="Proteomes" id="UP000643207">
    <property type="component" value="Unassembled WGS sequence"/>
</dbReference>
<dbReference type="SMART" id="SM00849">
    <property type="entry name" value="Lactamase_B"/>
    <property type="match status" value="1"/>
</dbReference>
<organism evidence="3 4">
    <name type="scientific">Aquariibacter lacus</name>
    <dbReference type="NCBI Taxonomy" id="2801332"/>
    <lineage>
        <taxon>Bacteria</taxon>
        <taxon>Pseudomonadati</taxon>
        <taxon>Pseudomonadota</taxon>
        <taxon>Betaproteobacteria</taxon>
        <taxon>Burkholderiales</taxon>
        <taxon>Sphaerotilaceae</taxon>
        <taxon>Aquariibacter</taxon>
    </lineage>
</organism>
<feature type="chain" id="PRO_5040817220" evidence="1">
    <location>
        <begin position="18"/>
        <end position="326"/>
    </location>
</feature>
<proteinExistence type="predicted"/>
<sequence length="326" mass="35703">MLGLMLGLAAASPPAWAQPTPAAPAQPAGQAADFLPSVEIEPIEVAPGVYYVRGVSALGSVANGNYISNAGFVITETSVVLIDALGSPPLAELLHAAIARITPLPIRHVLVTHYHADHVYGLQYFQDRGAQVIAQARGRDYLQSDTARRRLEESRLTLAPWVDESTRLVAADRWVEDRLTLEIGGRRFELEALGPAHTGDDLAVHLPALGVSFVGDLAFRGRIPFVGQANSRAWIAALDRLLARPLDLLVPGHGPHTTQARADLQLTRDYLVFLREQMGRAARELLPFDEAYAQADWSRYSGLPLFQAANRMNAYNTYLLMEREDE</sequence>
<protein>
    <submittedName>
        <fullName evidence="3">MBL fold metallo-hydrolase</fullName>
    </submittedName>
</protein>
<keyword evidence="4" id="KW-1185">Reference proteome</keyword>
<feature type="signal peptide" evidence="1">
    <location>
        <begin position="1"/>
        <end position="17"/>
    </location>
</feature>
<evidence type="ECO:0000259" key="2">
    <source>
        <dbReference type="SMART" id="SM00849"/>
    </source>
</evidence>
<evidence type="ECO:0000313" key="3">
    <source>
        <dbReference type="EMBL" id="MBL0719228.1"/>
    </source>
</evidence>
<dbReference type="CDD" id="cd16282">
    <property type="entry name" value="metallo-hydrolase-like_MBL-fold"/>
    <property type="match status" value="1"/>
</dbReference>
<dbReference type="InterPro" id="IPR050855">
    <property type="entry name" value="NDM-1-like"/>
</dbReference>
<name>A0A9X0XDV0_9BURK</name>
<accession>A0A9X0XDV0</accession>
<reference evidence="3 4" key="1">
    <citation type="submission" date="2021-01" db="EMBL/GenBank/DDBJ databases">
        <title>Piscinibacter sp. Jin2 Genome sequencing and assembly.</title>
        <authorList>
            <person name="Kim I."/>
        </authorList>
    </citation>
    <scope>NUCLEOTIDE SEQUENCE [LARGE SCALE GENOMIC DNA]</scope>
    <source>
        <strain evidence="3 4">Jin2</strain>
    </source>
</reference>
<dbReference type="PANTHER" id="PTHR42951:SF20">
    <property type="entry name" value="BETA LACTAMASE"/>
    <property type="match status" value="1"/>
</dbReference>
<evidence type="ECO:0000256" key="1">
    <source>
        <dbReference type="SAM" id="SignalP"/>
    </source>
</evidence>
<dbReference type="Gene3D" id="3.60.15.10">
    <property type="entry name" value="Ribonuclease Z/Hydroxyacylglutathione hydrolase-like"/>
    <property type="match status" value="1"/>
</dbReference>
<feature type="domain" description="Metallo-beta-lactamase" evidence="2">
    <location>
        <begin position="67"/>
        <end position="253"/>
    </location>
</feature>
<evidence type="ECO:0000313" key="4">
    <source>
        <dbReference type="Proteomes" id="UP000643207"/>
    </source>
</evidence>
<dbReference type="InterPro" id="IPR036866">
    <property type="entry name" value="RibonucZ/Hydroxyglut_hydro"/>
</dbReference>
<dbReference type="SUPFAM" id="SSF56281">
    <property type="entry name" value="Metallo-hydrolase/oxidoreductase"/>
    <property type="match status" value="1"/>
</dbReference>
<dbReference type="Pfam" id="PF00753">
    <property type="entry name" value="Lactamase_B"/>
    <property type="match status" value="1"/>
</dbReference>
<dbReference type="EMBL" id="JAERRA010000001">
    <property type="protein sequence ID" value="MBL0719228.1"/>
    <property type="molecule type" value="Genomic_DNA"/>
</dbReference>